<protein>
    <recommendedName>
        <fullName evidence="3">CopG family transcriptional regulator</fullName>
    </recommendedName>
</protein>
<evidence type="ECO:0008006" key="3">
    <source>
        <dbReference type="Google" id="ProtNLM"/>
    </source>
</evidence>
<dbReference type="AlphaFoldDB" id="A0A1F7UKP7"/>
<dbReference type="Proteomes" id="UP000176603">
    <property type="component" value="Unassembled WGS sequence"/>
</dbReference>
<dbReference type="EMBL" id="MGEH01000024">
    <property type="protein sequence ID" value="OGL78815.1"/>
    <property type="molecule type" value="Genomic_DNA"/>
</dbReference>
<dbReference type="STRING" id="1802399.A3E39_01405"/>
<evidence type="ECO:0000313" key="2">
    <source>
        <dbReference type="Proteomes" id="UP000176603"/>
    </source>
</evidence>
<organism evidence="1 2">
    <name type="scientific">Candidatus Uhrbacteria bacterium RIFCSPHIGHO2_12_FULL_60_25</name>
    <dbReference type="NCBI Taxonomy" id="1802399"/>
    <lineage>
        <taxon>Bacteria</taxon>
        <taxon>Candidatus Uhriibacteriota</taxon>
    </lineage>
</organism>
<sequence length="115" mass="12838">MYKAPTCGCCEGYIAYLKHEGFDVTVVNERLPTVKERYRIPSDLWSCHTTLVEGYAVEGHVPFEVIRKLLDEKPSFDAIALPAMPSGTPGMPGPKRDPWKIYSVVNGVASEYMTL</sequence>
<reference evidence="1 2" key="1">
    <citation type="journal article" date="2016" name="Nat. Commun.">
        <title>Thousands of microbial genomes shed light on interconnected biogeochemical processes in an aquifer system.</title>
        <authorList>
            <person name="Anantharaman K."/>
            <person name="Brown C.T."/>
            <person name="Hug L.A."/>
            <person name="Sharon I."/>
            <person name="Castelle C.J."/>
            <person name="Probst A.J."/>
            <person name="Thomas B.C."/>
            <person name="Singh A."/>
            <person name="Wilkins M.J."/>
            <person name="Karaoz U."/>
            <person name="Brodie E.L."/>
            <person name="Williams K.H."/>
            <person name="Hubbard S.S."/>
            <person name="Banfield J.F."/>
        </authorList>
    </citation>
    <scope>NUCLEOTIDE SEQUENCE [LARGE SCALE GENOMIC DNA]</scope>
</reference>
<gene>
    <name evidence="1" type="ORF">A3E39_01405</name>
</gene>
<dbReference type="InterPro" id="IPR007332">
    <property type="entry name" value="DUF411"/>
</dbReference>
<comment type="caution">
    <text evidence="1">The sequence shown here is derived from an EMBL/GenBank/DDBJ whole genome shotgun (WGS) entry which is preliminary data.</text>
</comment>
<evidence type="ECO:0000313" key="1">
    <source>
        <dbReference type="EMBL" id="OGL78815.1"/>
    </source>
</evidence>
<proteinExistence type="predicted"/>
<dbReference type="Pfam" id="PF04214">
    <property type="entry name" value="DUF411"/>
    <property type="match status" value="1"/>
</dbReference>
<accession>A0A1F7UKP7</accession>
<name>A0A1F7UKP7_9BACT</name>